<proteinExistence type="predicted"/>
<feature type="compositionally biased region" description="Basic residues" evidence="1">
    <location>
        <begin position="164"/>
        <end position="175"/>
    </location>
</feature>
<protein>
    <submittedName>
        <fullName evidence="2">Uncharacterized protein</fullName>
    </submittedName>
</protein>
<organism evidence="2 3">
    <name type="scientific">Apiospora saccharicola</name>
    <dbReference type="NCBI Taxonomy" id="335842"/>
    <lineage>
        <taxon>Eukaryota</taxon>
        <taxon>Fungi</taxon>
        <taxon>Dikarya</taxon>
        <taxon>Ascomycota</taxon>
        <taxon>Pezizomycotina</taxon>
        <taxon>Sordariomycetes</taxon>
        <taxon>Xylariomycetidae</taxon>
        <taxon>Amphisphaeriales</taxon>
        <taxon>Apiosporaceae</taxon>
        <taxon>Apiospora</taxon>
    </lineage>
</organism>
<evidence type="ECO:0000313" key="2">
    <source>
        <dbReference type="EMBL" id="KAK8072487.1"/>
    </source>
</evidence>
<name>A0ABR1VNP6_9PEZI</name>
<comment type="caution">
    <text evidence="2">The sequence shown here is derived from an EMBL/GenBank/DDBJ whole genome shotgun (WGS) entry which is preliminary data.</text>
</comment>
<evidence type="ECO:0000313" key="3">
    <source>
        <dbReference type="Proteomes" id="UP001446871"/>
    </source>
</evidence>
<sequence>MSAETMGKVPALCAPDGQFLTNYTGCVACGEEQIHGGTSDSGSGWGGFSPWGPPSTGAAAVNTTSPAYPNPVFGQYLGYCNVSDVHVVYTVTATSASTESGAATSSIAPTVVTTDIVLAHDFTTASSQAGSAATVTAAPGPSPTSSTPAPGAAGSGGRQGMDRRPHRGRGIRYRARCPLHRLRHVLPVEEEASDDGQRRRAEYPGYGTRVSHTRTSAVVAAEARDAGPATGEGTAACGQHGAEGDTARA</sequence>
<gene>
    <name evidence="2" type="ORF">PG996_005835</name>
</gene>
<dbReference type="EMBL" id="JAQQWM010000003">
    <property type="protein sequence ID" value="KAK8072487.1"/>
    <property type="molecule type" value="Genomic_DNA"/>
</dbReference>
<dbReference type="Proteomes" id="UP001446871">
    <property type="component" value="Unassembled WGS sequence"/>
</dbReference>
<evidence type="ECO:0000256" key="1">
    <source>
        <dbReference type="SAM" id="MobiDB-lite"/>
    </source>
</evidence>
<keyword evidence="3" id="KW-1185">Reference proteome</keyword>
<feature type="region of interest" description="Disordered" evidence="1">
    <location>
        <begin position="128"/>
        <end position="175"/>
    </location>
</feature>
<feature type="region of interest" description="Disordered" evidence="1">
    <location>
        <begin position="223"/>
        <end position="249"/>
    </location>
</feature>
<accession>A0ABR1VNP6</accession>
<reference evidence="2 3" key="1">
    <citation type="submission" date="2023-01" db="EMBL/GenBank/DDBJ databases">
        <title>Analysis of 21 Apiospora genomes using comparative genomics revels a genus with tremendous synthesis potential of carbohydrate active enzymes and secondary metabolites.</title>
        <authorList>
            <person name="Sorensen T."/>
        </authorList>
    </citation>
    <scope>NUCLEOTIDE SEQUENCE [LARGE SCALE GENOMIC DNA]</scope>
    <source>
        <strain evidence="2 3">CBS 83171</strain>
    </source>
</reference>
<feature type="compositionally biased region" description="Low complexity" evidence="1">
    <location>
        <begin position="128"/>
        <end position="152"/>
    </location>
</feature>